<name>A0A8K0K3R6_LADFU</name>
<proteinExistence type="predicted"/>
<reference evidence="1" key="1">
    <citation type="submission" date="2013-04" db="EMBL/GenBank/DDBJ databases">
        <authorList>
            <person name="Qu J."/>
            <person name="Murali S.C."/>
            <person name="Bandaranaike D."/>
            <person name="Bellair M."/>
            <person name="Blankenburg K."/>
            <person name="Chao H."/>
            <person name="Dinh H."/>
            <person name="Doddapaneni H."/>
            <person name="Downs B."/>
            <person name="Dugan-Rocha S."/>
            <person name="Elkadiri S."/>
            <person name="Gnanaolivu R.D."/>
            <person name="Hernandez B."/>
            <person name="Javaid M."/>
            <person name="Jayaseelan J.C."/>
            <person name="Lee S."/>
            <person name="Li M."/>
            <person name="Ming W."/>
            <person name="Munidasa M."/>
            <person name="Muniz J."/>
            <person name="Nguyen L."/>
            <person name="Ongeri F."/>
            <person name="Osuji N."/>
            <person name="Pu L.-L."/>
            <person name="Puazo M."/>
            <person name="Qu C."/>
            <person name="Quiroz J."/>
            <person name="Raj R."/>
            <person name="Weissenberger G."/>
            <person name="Xin Y."/>
            <person name="Zou X."/>
            <person name="Han Y."/>
            <person name="Richards S."/>
            <person name="Worley K."/>
            <person name="Muzny D."/>
            <person name="Gibbs R."/>
        </authorList>
    </citation>
    <scope>NUCLEOTIDE SEQUENCE</scope>
    <source>
        <strain evidence="1">Sampled in the wild</strain>
    </source>
</reference>
<protein>
    <submittedName>
        <fullName evidence="1">Uncharacterized protein</fullName>
    </submittedName>
</protein>
<dbReference type="AlphaFoldDB" id="A0A8K0K3R6"/>
<gene>
    <name evidence="1" type="ORF">J437_LFUL006418</name>
</gene>
<sequence length="73" mass="8370">MSSSEMVESDSWNFMNVYLRQGMSVYILGPREKDFLGKAMGIFYLSPPLLIFSTQISKPMARLLCVDMNIEIQ</sequence>
<accession>A0A8K0K3R6</accession>
<dbReference type="Proteomes" id="UP000792457">
    <property type="component" value="Unassembled WGS sequence"/>
</dbReference>
<organism evidence="1 2">
    <name type="scientific">Ladona fulva</name>
    <name type="common">Scarce chaser dragonfly</name>
    <name type="synonym">Libellula fulva</name>
    <dbReference type="NCBI Taxonomy" id="123851"/>
    <lineage>
        <taxon>Eukaryota</taxon>
        <taxon>Metazoa</taxon>
        <taxon>Ecdysozoa</taxon>
        <taxon>Arthropoda</taxon>
        <taxon>Hexapoda</taxon>
        <taxon>Insecta</taxon>
        <taxon>Pterygota</taxon>
        <taxon>Palaeoptera</taxon>
        <taxon>Odonata</taxon>
        <taxon>Epiprocta</taxon>
        <taxon>Anisoptera</taxon>
        <taxon>Libelluloidea</taxon>
        <taxon>Libellulidae</taxon>
        <taxon>Ladona</taxon>
    </lineage>
</organism>
<evidence type="ECO:0000313" key="1">
    <source>
        <dbReference type="EMBL" id="KAG8227784.1"/>
    </source>
</evidence>
<comment type="caution">
    <text evidence="1">The sequence shown here is derived from an EMBL/GenBank/DDBJ whole genome shotgun (WGS) entry which is preliminary data.</text>
</comment>
<dbReference type="EMBL" id="KZ308340">
    <property type="protein sequence ID" value="KAG8227784.1"/>
    <property type="molecule type" value="Genomic_DNA"/>
</dbReference>
<evidence type="ECO:0000313" key="2">
    <source>
        <dbReference type="Proteomes" id="UP000792457"/>
    </source>
</evidence>
<reference evidence="1" key="2">
    <citation type="submission" date="2017-10" db="EMBL/GenBank/DDBJ databases">
        <title>Ladona fulva Genome sequencing and assembly.</title>
        <authorList>
            <person name="Murali S."/>
            <person name="Richards S."/>
            <person name="Bandaranaike D."/>
            <person name="Bellair M."/>
            <person name="Blankenburg K."/>
            <person name="Chao H."/>
            <person name="Dinh H."/>
            <person name="Doddapaneni H."/>
            <person name="Dugan-Rocha S."/>
            <person name="Elkadiri S."/>
            <person name="Gnanaolivu R."/>
            <person name="Hernandez B."/>
            <person name="Skinner E."/>
            <person name="Javaid M."/>
            <person name="Lee S."/>
            <person name="Li M."/>
            <person name="Ming W."/>
            <person name="Munidasa M."/>
            <person name="Muniz J."/>
            <person name="Nguyen L."/>
            <person name="Hughes D."/>
            <person name="Osuji N."/>
            <person name="Pu L.-L."/>
            <person name="Puazo M."/>
            <person name="Qu C."/>
            <person name="Quiroz J."/>
            <person name="Raj R."/>
            <person name="Weissenberger G."/>
            <person name="Xin Y."/>
            <person name="Zou X."/>
            <person name="Han Y."/>
            <person name="Worley K."/>
            <person name="Muzny D."/>
            <person name="Gibbs R."/>
        </authorList>
    </citation>
    <scope>NUCLEOTIDE SEQUENCE</scope>
    <source>
        <strain evidence="1">Sampled in the wild</strain>
    </source>
</reference>
<keyword evidence="2" id="KW-1185">Reference proteome</keyword>